<evidence type="ECO:0000313" key="3">
    <source>
        <dbReference type="Proteomes" id="UP000807342"/>
    </source>
</evidence>
<feature type="region of interest" description="Disordered" evidence="1">
    <location>
        <begin position="1"/>
        <end position="70"/>
    </location>
</feature>
<dbReference type="InterPro" id="IPR051412">
    <property type="entry name" value="Formin_Homology_Diaphanous_sf"/>
</dbReference>
<feature type="compositionally biased region" description="Basic and acidic residues" evidence="1">
    <location>
        <begin position="125"/>
        <end position="140"/>
    </location>
</feature>
<feature type="compositionally biased region" description="Low complexity" evidence="1">
    <location>
        <begin position="385"/>
        <end position="397"/>
    </location>
</feature>
<feature type="compositionally biased region" description="Basic and acidic residues" evidence="1">
    <location>
        <begin position="309"/>
        <end position="339"/>
    </location>
</feature>
<feature type="compositionally biased region" description="Low complexity" evidence="1">
    <location>
        <begin position="551"/>
        <end position="567"/>
    </location>
</feature>
<dbReference type="GO" id="GO:0030041">
    <property type="term" value="P:actin filament polymerization"/>
    <property type="evidence" value="ECO:0007669"/>
    <property type="project" value="TreeGrafter"/>
</dbReference>
<feature type="compositionally biased region" description="Polar residues" evidence="1">
    <location>
        <begin position="466"/>
        <end position="475"/>
    </location>
</feature>
<feature type="compositionally biased region" description="Pro residues" evidence="1">
    <location>
        <begin position="967"/>
        <end position="976"/>
    </location>
</feature>
<feature type="compositionally biased region" description="Pro residues" evidence="1">
    <location>
        <begin position="910"/>
        <end position="926"/>
    </location>
</feature>
<feature type="compositionally biased region" description="Basic and acidic residues" evidence="1">
    <location>
        <begin position="490"/>
        <end position="503"/>
    </location>
</feature>
<feature type="compositionally biased region" description="Polar residues" evidence="1">
    <location>
        <begin position="188"/>
        <end position="198"/>
    </location>
</feature>
<feature type="compositionally biased region" description="Basic and acidic residues" evidence="1">
    <location>
        <begin position="858"/>
        <end position="872"/>
    </location>
</feature>
<feature type="compositionally biased region" description="Pro residues" evidence="1">
    <location>
        <begin position="148"/>
        <end position="159"/>
    </location>
</feature>
<feature type="compositionally biased region" description="Pro residues" evidence="1">
    <location>
        <begin position="634"/>
        <end position="643"/>
    </location>
</feature>
<gene>
    <name evidence="2" type="ORF">P691DRAFT_762007</name>
</gene>
<feature type="compositionally biased region" description="Polar residues" evidence="1">
    <location>
        <begin position="405"/>
        <end position="437"/>
    </location>
</feature>
<feature type="compositionally biased region" description="Pro residues" evidence="1">
    <location>
        <begin position="825"/>
        <end position="839"/>
    </location>
</feature>
<proteinExistence type="predicted"/>
<feature type="compositionally biased region" description="Basic and acidic residues" evidence="1">
    <location>
        <begin position="806"/>
        <end position="824"/>
    </location>
</feature>
<feature type="compositionally biased region" description="Basic and acidic residues" evidence="1">
    <location>
        <begin position="682"/>
        <end position="695"/>
    </location>
</feature>
<feature type="compositionally biased region" description="Basic residues" evidence="1">
    <location>
        <begin position="1"/>
        <end position="14"/>
    </location>
</feature>
<dbReference type="PANTHER" id="PTHR45691">
    <property type="entry name" value="PROTEIN DIAPHANOUS"/>
    <property type="match status" value="1"/>
</dbReference>
<feature type="compositionally biased region" description="Polar residues" evidence="1">
    <location>
        <begin position="113"/>
        <end position="124"/>
    </location>
</feature>
<feature type="compositionally biased region" description="Polar residues" evidence="1">
    <location>
        <begin position="32"/>
        <end position="54"/>
    </location>
</feature>
<feature type="compositionally biased region" description="Pro residues" evidence="1">
    <location>
        <begin position="56"/>
        <end position="65"/>
    </location>
</feature>
<dbReference type="OrthoDB" id="3184410at2759"/>
<feature type="compositionally biased region" description="Basic and acidic residues" evidence="1">
    <location>
        <begin position="652"/>
        <end position="661"/>
    </location>
</feature>
<feature type="region of interest" description="Disordered" evidence="1">
    <location>
        <begin position="87"/>
        <end position="1058"/>
    </location>
</feature>
<feature type="compositionally biased region" description="Low complexity" evidence="1">
    <location>
        <begin position="927"/>
        <end position="944"/>
    </location>
</feature>
<feature type="compositionally biased region" description="Gly residues" evidence="1">
    <location>
        <begin position="1003"/>
        <end position="1012"/>
    </location>
</feature>
<keyword evidence="3" id="KW-1185">Reference proteome</keyword>
<feature type="compositionally biased region" description="Basic and acidic residues" evidence="1">
    <location>
        <begin position="947"/>
        <end position="963"/>
    </location>
</feature>
<feature type="compositionally biased region" description="Basic and acidic residues" evidence="1">
    <location>
        <begin position="882"/>
        <end position="900"/>
    </location>
</feature>
<sequence>MSARHPRGSFRRGRQSYPGGRDRPPEDPLDNVDNSSPNDPQYTGSSQSTSQVTFTYPPPPDPNLPPGKADLQTLETLKAIIKGNQHSYFRPIPNPQALLNAYEGPLPPEFAQSLAQDRSGTPTSPDHHNSRSQQRPDNRQRGPAASNLPPPSNNAPPLPQGYSRHPAGTSGSIDMSNPPEAKGKSTAKPAQSSMNVKSEPSDVDSLASGSTSLASRIEPAHGRSHSDSLGSADPAHASRPSPGDYSSARGSDDVRSRDWSYRSGYDDRRPHPDDRYGGPSNGRPGAPHETRPPPDRSSYSSMPPPPSTGRDDRDRYSDREDNRGGYQRRDWHDSRDRRQYNSSYYRGTDNRPRHWDYDRRRYGPRPSDEPPVPGGVANADGGRYPDSSSRPPSTTTPHQKDDNDQSTTPNARDTNTQDTAPAHTSTQEPTTAPSNTEKSSESAEDDQDKMVVKAQSSLQDRLGPSPGQQVGSKTGHTPGAGSTPTTDTTTRNEFERLTLEERIALPTSSATLTISSAASVAPTASATTASPTGEGGNNTTLAVPRASMIGSSSDRSPRASSEAPSHSIGDRGDREFGRSGPGSVGGGPRYSRSTTPPPASGSGPGRGMGTSTPYSPSTSTRSPTFTRADSTPGPRGPPPPSGKYPPQSYRQGPRDISRERPSPSASGPLAGLGTGPNVYRPDYGDERAPARRDVVPMDVDSSSAGAGSRYPPPPPARHFSPPSVADLARDRERERERERERDREKDRDRDRDLRDRDIRDRDRDRERYPPPPPPPRAVDPYDDRPGRYGTSGPPPPPPPRDWSYGYDRDRDPRDRDRDPRDRRPYAPPPPPPRDWPLPPAVDEWRDSRAPPAPPPLSWERERERERERDRYPDLGPPPVRGNWERERDYGRDSYPPDDRGYLPPRDYPANPLPPPARAGPPGPAAPLPHYASRSTTRQRSLSPRRPLPPDDIRVPIKRAREDYQDYYPPPRRPLPLPSASGPGVDYGRPGSPLPPPPNSGGSSASGGFYGGPGGPPPPSGGGPPPPGGGSDYYGYGGGGSARGGPGGGYARERYSSRG</sequence>
<feature type="compositionally biased region" description="Gly residues" evidence="1">
    <location>
        <begin position="1028"/>
        <end position="1049"/>
    </location>
</feature>
<feature type="compositionally biased region" description="Low complexity" evidence="1">
    <location>
        <begin position="477"/>
        <end position="489"/>
    </location>
</feature>
<feature type="compositionally biased region" description="Low complexity" evidence="1">
    <location>
        <begin position="504"/>
        <end position="532"/>
    </location>
</feature>
<accession>A0A9P5X954</accession>
<feature type="compositionally biased region" description="Pro residues" evidence="1">
    <location>
        <begin position="1013"/>
        <end position="1027"/>
    </location>
</feature>
<dbReference type="Proteomes" id="UP000807342">
    <property type="component" value="Unassembled WGS sequence"/>
</dbReference>
<evidence type="ECO:0000313" key="2">
    <source>
        <dbReference type="EMBL" id="KAF9445994.1"/>
    </source>
</evidence>
<feature type="compositionally biased region" description="Gly residues" evidence="1">
    <location>
        <begin position="579"/>
        <end position="588"/>
    </location>
</feature>
<reference evidence="2" key="1">
    <citation type="submission" date="2020-11" db="EMBL/GenBank/DDBJ databases">
        <authorList>
            <consortium name="DOE Joint Genome Institute"/>
            <person name="Ahrendt S."/>
            <person name="Riley R."/>
            <person name="Andreopoulos W."/>
            <person name="Labutti K."/>
            <person name="Pangilinan J."/>
            <person name="Ruiz-Duenas F.J."/>
            <person name="Barrasa J.M."/>
            <person name="Sanchez-Garcia M."/>
            <person name="Camarero S."/>
            <person name="Miyauchi S."/>
            <person name="Serrano A."/>
            <person name="Linde D."/>
            <person name="Babiker R."/>
            <person name="Drula E."/>
            <person name="Ayuso-Fernandez I."/>
            <person name="Pacheco R."/>
            <person name="Padilla G."/>
            <person name="Ferreira P."/>
            <person name="Barriuso J."/>
            <person name="Kellner H."/>
            <person name="Castanera R."/>
            <person name="Alfaro M."/>
            <person name="Ramirez L."/>
            <person name="Pisabarro A.G."/>
            <person name="Kuo A."/>
            <person name="Tritt A."/>
            <person name="Lipzen A."/>
            <person name="He G."/>
            <person name="Yan M."/>
            <person name="Ng V."/>
            <person name="Cullen D."/>
            <person name="Martin F."/>
            <person name="Rosso M.-N."/>
            <person name="Henrissat B."/>
            <person name="Hibbett D."/>
            <person name="Martinez A.T."/>
            <person name="Grigoriev I.V."/>
        </authorList>
    </citation>
    <scope>NUCLEOTIDE SEQUENCE</scope>
    <source>
        <strain evidence="2">MF-IS2</strain>
    </source>
</reference>
<feature type="compositionally biased region" description="Basic and acidic residues" evidence="1">
    <location>
        <begin position="250"/>
        <end position="276"/>
    </location>
</feature>
<feature type="compositionally biased region" description="Basic and acidic residues" evidence="1">
    <location>
        <begin position="348"/>
        <end position="361"/>
    </location>
</feature>
<dbReference type="AlphaFoldDB" id="A0A9P5X954"/>
<dbReference type="EMBL" id="MU151269">
    <property type="protein sequence ID" value="KAF9445994.1"/>
    <property type="molecule type" value="Genomic_DNA"/>
</dbReference>
<protein>
    <submittedName>
        <fullName evidence="2">Uncharacterized protein</fullName>
    </submittedName>
</protein>
<feature type="compositionally biased region" description="Low complexity" evidence="1">
    <location>
        <begin position="609"/>
        <end position="624"/>
    </location>
</feature>
<feature type="compositionally biased region" description="Basic and acidic residues" evidence="1">
    <location>
        <begin position="568"/>
        <end position="577"/>
    </location>
</feature>
<name>A0A9P5X954_9AGAR</name>
<feature type="compositionally biased region" description="Basic and acidic residues" evidence="1">
    <location>
        <begin position="727"/>
        <end position="768"/>
    </location>
</feature>
<dbReference type="GO" id="GO:0005884">
    <property type="term" value="C:actin filament"/>
    <property type="evidence" value="ECO:0007669"/>
    <property type="project" value="TreeGrafter"/>
</dbReference>
<organism evidence="2 3">
    <name type="scientific">Macrolepiota fuliginosa MF-IS2</name>
    <dbReference type="NCBI Taxonomy" id="1400762"/>
    <lineage>
        <taxon>Eukaryota</taxon>
        <taxon>Fungi</taxon>
        <taxon>Dikarya</taxon>
        <taxon>Basidiomycota</taxon>
        <taxon>Agaricomycotina</taxon>
        <taxon>Agaricomycetes</taxon>
        <taxon>Agaricomycetidae</taxon>
        <taxon>Agaricales</taxon>
        <taxon>Agaricineae</taxon>
        <taxon>Agaricaceae</taxon>
        <taxon>Macrolepiota</taxon>
    </lineage>
</organism>
<dbReference type="PANTHER" id="PTHR45691:SF6">
    <property type="entry name" value="PROTEIN DIAPHANOUS"/>
    <property type="match status" value="1"/>
</dbReference>
<evidence type="ECO:0000256" key="1">
    <source>
        <dbReference type="SAM" id="MobiDB-lite"/>
    </source>
</evidence>
<comment type="caution">
    <text evidence="2">The sequence shown here is derived from an EMBL/GenBank/DDBJ whole genome shotgun (WGS) entry which is preliminary data.</text>
</comment>